<evidence type="ECO:0000256" key="11">
    <source>
        <dbReference type="ARBA" id="ARBA00023211"/>
    </source>
</evidence>
<dbReference type="InterPro" id="IPR000115">
    <property type="entry name" value="PRibGlycinamide_synth"/>
</dbReference>
<evidence type="ECO:0000256" key="9">
    <source>
        <dbReference type="ARBA" id="ARBA00022840"/>
    </source>
</evidence>
<keyword evidence="6" id="KW-0479">Metal-binding</keyword>
<evidence type="ECO:0000313" key="19">
    <source>
        <dbReference type="Proteomes" id="UP000309668"/>
    </source>
</evidence>
<keyword evidence="8 15" id="KW-0658">Purine biosynthesis</keyword>
<organism evidence="18 19">
    <name type="scientific">Qipengyuania marisflavi</name>
    <dbReference type="NCBI Taxonomy" id="2486356"/>
    <lineage>
        <taxon>Bacteria</taxon>
        <taxon>Pseudomonadati</taxon>
        <taxon>Pseudomonadota</taxon>
        <taxon>Alphaproteobacteria</taxon>
        <taxon>Sphingomonadales</taxon>
        <taxon>Erythrobacteraceae</taxon>
        <taxon>Qipengyuania</taxon>
    </lineage>
</organism>
<proteinExistence type="inferred from homology"/>
<dbReference type="HAMAP" id="MF_00138">
    <property type="entry name" value="GARS"/>
    <property type="match status" value="1"/>
</dbReference>
<dbReference type="Pfam" id="PF02844">
    <property type="entry name" value="GARS_N"/>
    <property type="match status" value="1"/>
</dbReference>
<dbReference type="UniPathway" id="UPA00074">
    <property type="reaction ID" value="UER00125"/>
</dbReference>
<keyword evidence="5 15" id="KW-0436">Ligase</keyword>
<dbReference type="Gene3D" id="3.40.50.20">
    <property type="match status" value="1"/>
</dbReference>
<name>A0A5S3P5D9_9SPHN</name>
<dbReference type="GO" id="GO:0005524">
    <property type="term" value="F:ATP binding"/>
    <property type="evidence" value="ECO:0007669"/>
    <property type="project" value="UniProtKB-UniRule"/>
</dbReference>
<dbReference type="SMART" id="SM01209">
    <property type="entry name" value="GARS_A"/>
    <property type="match status" value="1"/>
</dbReference>
<evidence type="ECO:0000256" key="10">
    <source>
        <dbReference type="ARBA" id="ARBA00022842"/>
    </source>
</evidence>
<dbReference type="InterPro" id="IPR011761">
    <property type="entry name" value="ATP-grasp"/>
</dbReference>
<evidence type="ECO:0000256" key="8">
    <source>
        <dbReference type="ARBA" id="ARBA00022755"/>
    </source>
</evidence>
<dbReference type="GO" id="GO:0006189">
    <property type="term" value="P:'de novo' IMP biosynthetic process"/>
    <property type="evidence" value="ECO:0007669"/>
    <property type="project" value="UniProtKB-UniRule"/>
</dbReference>
<dbReference type="InterPro" id="IPR020562">
    <property type="entry name" value="PRibGlycinamide_synth_N"/>
</dbReference>
<gene>
    <name evidence="15 18" type="primary">purD</name>
    <name evidence="18" type="ORF">FEV51_08165</name>
</gene>
<dbReference type="SUPFAM" id="SSF51246">
    <property type="entry name" value="Rudiment single hybrid motif"/>
    <property type="match status" value="1"/>
</dbReference>
<evidence type="ECO:0000256" key="3">
    <source>
        <dbReference type="ARBA" id="ARBA00005174"/>
    </source>
</evidence>
<dbReference type="NCBIfam" id="TIGR00877">
    <property type="entry name" value="purD"/>
    <property type="match status" value="1"/>
</dbReference>
<comment type="catalytic activity">
    <reaction evidence="15">
        <text>5-phospho-beta-D-ribosylamine + glycine + ATP = N(1)-(5-phospho-beta-D-ribosyl)glycinamide + ADP + phosphate + H(+)</text>
        <dbReference type="Rhea" id="RHEA:17453"/>
        <dbReference type="ChEBI" id="CHEBI:15378"/>
        <dbReference type="ChEBI" id="CHEBI:30616"/>
        <dbReference type="ChEBI" id="CHEBI:43474"/>
        <dbReference type="ChEBI" id="CHEBI:57305"/>
        <dbReference type="ChEBI" id="CHEBI:58681"/>
        <dbReference type="ChEBI" id="CHEBI:143788"/>
        <dbReference type="ChEBI" id="CHEBI:456216"/>
        <dbReference type="EC" id="6.3.4.13"/>
    </reaction>
</comment>
<dbReference type="PANTHER" id="PTHR43472">
    <property type="entry name" value="PHOSPHORIBOSYLAMINE--GLYCINE LIGASE"/>
    <property type="match status" value="1"/>
</dbReference>
<comment type="caution">
    <text evidence="18">The sequence shown here is derived from an EMBL/GenBank/DDBJ whole genome shotgun (WGS) entry which is preliminary data.</text>
</comment>
<dbReference type="InterPro" id="IPR020561">
    <property type="entry name" value="PRibGlycinamid_synth_ATP-grasp"/>
</dbReference>
<evidence type="ECO:0000256" key="6">
    <source>
        <dbReference type="ARBA" id="ARBA00022723"/>
    </source>
</evidence>
<dbReference type="EC" id="6.3.4.13" evidence="4 15"/>
<evidence type="ECO:0000256" key="14">
    <source>
        <dbReference type="ARBA" id="ARBA00042864"/>
    </source>
</evidence>
<dbReference type="InterPro" id="IPR011054">
    <property type="entry name" value="Rudment_hybrid_motif"/>
</dbReference>
<evidence type="ECO:0000256" key="7">
    <source>
        <dbReference type="ARBA" id="ARBA00022741"/>
    </source>
</evidence>
<keyword evidence="11" id="KW-0464">Manganese</keyword>
<keyword evidence="7 16" id="KW-0547">Nucleotide-binding</keyword>
<dbReference type="GO" id="GO:0004637">
    <property type="term" value="F:phosphoribosylamine-glycine ligase activity"/>
    <property type="evidence" value="ECO:0007669"/>
    <property type="project" value="UniProtKB-UniRule"/>
</dbReference>
<keyword evidence="19" id="KW-1185">Reference proteome</keyword>
<evidence type="ECO:0000256" key="4">
    <source>
        <dbReference type="ARBA" id="ARBA00013255"/>
    </source>
</evidence>
<comment type="similarity">
    <text evidence="12 15">Belongs to the GARS family.</text>
</comment>
<dbReference type="FunFam" id="3.90.600.10:FF:000001">
    <property type="entry name" value="Trifunctional purine biosynthetic protein adenosine-3"/>
    <property type="match status" value="1"/>
</dbReference>
<dbReference type="PROSITE" id="PS50975">
    <property type="entry name" value="ATP_GRASP"/>
    <property type="match status" value="1"/>
</dbReference>
<evidence type="ECO:0000256" key="2">
    <source>
        <dbReference type="ARBA" id="ARBA00001946"/>
    </source>
</evidence>
<evidence type="ECO:0000313" key="18">
    <source>
        <dbReference type="EMBL" id="TMM48252.1"/>
    </source>
</evidence>
<feature type="domain" description="ATP-grasp" evidence="17">
    <location>
        <begin position="107"/>
        <end position="312"/>
    </location>
</feature>
<evidence type="ECO:0000256" key="15">
    <source>
        <dbReference type="HAMAP-Rule" id="MF_00138"/>
    </source>
</evidence>
<dbReference type="PANTHER" id="PTHR43472:SF1">
    <property type="entry name" value="PHOSPHORIBOSYLAMINE--GLYCINE LIGASE, CHLOROPLASTIC"/>
    <property type="match status" value="1"/>
</dbReference>
<dbReference type="SMART" id="SM01210">
    <property type="entry name" value="GARS_C"/>
    <property type="match status" value="1"/>
</dbReference>
<dbReference type="GO" id="GO:0009113">
    <property type="term" value="P:purine nucleobase biosynthetic process"/>
    <property type="evidence" value="ECO:0007669"/>
    <property type="project" value="InterPro"/>
</dbReference>
<reference evidence="18 19" key="1">
    <citation type="submission" date="2019-05" db="EMBL/GenBank/DDBJ databases">
        <title>Erythrobacter marisflavi sp. nov., isolated from isolated from water of an estuary environment.</title>
        <authorList>
            <person name="Yoon J.-H."/>
        </authorList>
    </citation>
    <scope>NUCLEOTIDE SEQUENCE [LARGE SCALE GENOMIC DNA]</scope>
    <source>
        <strain evidence="18 19">KEM-5</strain>
    </source>
</reference>
<evidence type="ECO:0000256" key="1">
    <source>
        <dbReference type="ARBA" id="ARBA00001936"/>
    </source>
</evidence>
<comment type="cofactor">
    <cofactor evidence="2">
        <name>Mg(2+)</name>
        <dbReference type="ChEBI" id="CHEBI:18420"/>
    </cofactor>
</comment>
<dbReference type="FunFam" id="3.30.470.20:FF:000031">
    <property type="entry name" value="Phosphoribosylamine--glycine ligase"/>
    <property type="match status" value="1"/>
</dbReference>
<sequence length="429" mass="44850">MNILLLGSGGREHALAWKLAQSPRCDKLWAAPGNPGIAEEATCVKLDAGNHAAVIEFCQHQTIGLVVIGPEVPLVEGLGDALREAGFAVFGPSKAAAQLEGSKGFTKDLCERAGIPTAKYIRTTSLEQAWGALKRFDPPFVLKADGLAAGKGVVIAQTREEAQEALAEMFDGKFGAAGAEVVIEQFLEGEEASLFALTDGETIVTLGSAQDHKRVGDSDTGPNTGGMGAYSPAPVLTPQLQAQALREIVEPTVRTMAAEGMPYSGVLYAGLMLTPTGPQLIEYNVRFGDPECQVLMMRLKSDLVDLMMACAEGTLGQTAAPRMAGDAALTVVMAAKGYPGTPAKGGAIVLGDAEEDDDAKVFHAGTLMQDGALVAAGGRVLNVTASGATVTLAQAAAYRAVDEIDFDDGFCRRDIGAREVEREQARRSS</sequence>
<dbReference type="InterPro" id="IPR037123">
    <property type="entry name" value="PRibGlycinamide_synth_C_sf"/>
</dbReference>
<comment type="pathway">
    <text evidence="3 15">Purine metabolism; IMP biosynthesis via de novo pathway; N(1)-(5-phospho-D-ribosyl)glycinamide from 5-phospho-alpha-D-ribose 1-diphosphate: step 2/2.</text>
</comment>
<evidence type="ECO:0000256" key="5">
    <source>
        <dbReference type="ARBA" id="ARBA00022598"/>
    </source>
</evidence>
<dbReference type="SUPFAM" id="SSF56059">
    <property type="entry name" value="Glutathione synthetase ATP-binding domain-like"/>
    <property type="match status" value="1"/>
</dbReference>
<evidence type="ECO:0000259" key="17">
    <source>
        <dbReference type="PROSITE" id="PS50975"/>
    </source>
</evidence>
<evidence type="ECO:0000256" key="12">
    <source>
        <dbReference type="ARBA" id="ARBA00038345"/>
    </source>
</evidence>
<evidence type="ECO:0000256" key="16">
    <source>
        <dbReference type="PROSITE-ProRule" id="PRU00409"/>
    </source>
</evidence>
<dbReference type="Pfam" id="PF01071">
    <property type="entry name" value="GARS_A"/>
    <property type="match status" value="1"/>
</dbReference>
<dbReference type="InterPro" id="IPR020559">
    <property type="entry name" value="PRibGlycinamide_synth_CS"/>
</dbReference>
<dbReference type="AlphaFoldDB" id="A0A5S3P5D9"/>
<dbReference type="Gene3D" id="3.30.1490.20">
    <property type="entry name" value="ATP-grasp fold, A domain"/>
    <property type="match status" value="1"/>
</dbReference>
<dbReference type="PROSITE" id="PS00184">
    <property type="entry name" value="GARS"/>
    <property type="match status" value="1"/>
</dbReference>
<dbReference type="RefSeq" id="WP_138617749.1">
    <property type="nucleotide sequence ID" value="NZ_VCAO01000003.1"/>
</dbReference>
<comment type="cofactor">
    <cofactor evidence="1">
        <name>Mn(2+)</name>
        <dbReference type="ChEBI" id="CHEBI:29035"/>
    </cofactor>
</comment>
<dbReference type="OrthoDB" id="9807240at2"/>
<dbReference type="InterPro" id="IPR016185">
    <property type="entry name" value="PreATP-grasp_dom_sf"/>
</dbReference>
<dbReference type="Gene3D" id="3.90.600.10">
    <property type="entry name" value="Phosphoribosylglycinamide synthetase, C-terminal domain"/>
    <property type="match status" value="1"/>
</dbReference>
<dbReference type="Gene3D" id="3.30.470.20">
    <property type="entry name" value="ATP-grasp fold, B domain"/>
    <property type="match status" value="1"/>
</dbReference>
<dbReference type="FunFam" id="3.40.50.20:FF:000006">
    <property type="entry name" value="Phosphoribosylamine--glycine ligase, chloroplastic"/>
    <property type="match status" value="1"/>
</dbReference>
<keyword evidence="9 16" id="KW-0067">ATP-binding</keyword>
<dbReference type="EMBL" id="VCAO01000003">
    <property type="protein sequence ID" value="TMM48252.1"/>
    <property type="molecule type" value="Genomic_DNA"/>
</dbReference>
<accession>A0A5S3P5D9</accession>
<dbReference type="GO" id="GO:0046872">
    <property type="term" value="F:metal ion binding"/>
    <property type="evidence" value="ECO:0007669"/>
    <property type="project" value="UniProtKB-KW"/>
</dbReference>
<dbReference type="Proteomes" id="UP000309668">
    <property type="component" value="Unassembled WGS sequence"/>
</dbReference>
<dbReference type="InterPro" id="IPR013815">
    <property type="entry name" value="ATP_grasp_subdomain_1"/>
</dbReference>
<dbReference type="SUPFAM" id="SSF52440">
    <property type="entry name" value="PreATP-grasp domain"/>
    <property type="match status" value="1"/>
</dbReference>
<keyword evidence="10" id="KW-0460">Magnesium</keyword>
<dbReference type="Pfam" id="PF02843">
    <property type="entry name" value="GARS_C"/>
    <property type="match status" value="1"/>
</dbReference>
<evidence type="ECO:0000256" key="13">
    <source>
        <dbReference type="ARBA" id="ARBA00042242"/>
    </source>
</evidence>
<protein>
    <recommendedName>
        <fullName evidence="4 15">Phosphoribosylamine--glycine ligase</fullName>
        <ecNumber evidence="4 15">6.3.4.13</ecNumber>
    </recommendedName>
    <alternativeName>
        <fullName evidence="15">GARS</fullName>
    </alternativeName>
    <alternativeName>
        <fullName evidence="13 15">Glycinamide ribonucleotide synthetase</fullName>
    </alternativeName>
    <alternativeName>
        <fullName evidence="14 15">Phosphoribosylglycinamide synthetase</fullName>
    </alternativeName>
</protein>
<dbReference type="InterPro" id="IPR020560">
    <property type="entry name" value="PRibGlycinamide_synth_C-dom"/>
</dbReference>